<dbReference type="GO" id="GO:0032259">
    <property type="term" value="P:methylation"/>
    <property type="evidence" value="ECO:0007669"/>
    <property type="project" value="UniProtKB-KW"/>
</dbReference>
<dbReference type="InterPro" id="IPR004441">
    <property type="entry name" value="rRNA_MeTrfase_TrmH"/>
</dbReference>
<dbReference type="AlphaFoldDB" id="A0A1H0CPR8"/>
<dbReference type="PANTHER" id="PTHR46429:SF1">
    <property type="entry name" value="23S RRNA (GUANOSINE-2'-O-)-METHYLTRANSFERASE RLMB"/>
    <property type="match status" value="1"/>
</dbReference>
<evidence type="ECO:0000256" key="1">
    <source>
        <dbReference type="ARBA" id="ARBA00007228"/>
    </source>
</evidence>
<dbReference type="SUPFAM" id="SSF75217">
    <property type="entry name" value="alpha/beta knot"/>
    <property type="match status" value="1"/>
</dbReference>
<dbReference type="Gene3D" id="3.40.1280.10">
    <property type="match status" value="1"/>
</dbReference>
<feature type="domain" description="RNA 2-O ribose methyltransferase substrate binding" evidence="4">
    <location>
        <begin position="13"/>
        <end position="88"/>
    </location>
</feature>
<dbReference type="EMBL" id="FNID01000024">
    <property type="protein sequence ID" value="SDN59864.1"/>
    <property type="molecule type" value="Genomic_DNA"/>
</dbReference>
<dbReference type="NCBIfam" id="TIGR00186">
    <property type="entry name" value="rRNA_methyl_3"/>
    <property type="match status" value="1"/>
</dbReference>
<dbReference type="GO" id="GO:0003723">
    <property type="term" value="F:RNA binding"/>
    <property type="evidence" value="ECO:0007669"/>
    <property type="project" value="InterPro"/>
</dbReference>
<protein>
    <submittedName>
        <fullName evidence="5">23S rRNA (Guanosine2251-2'-O)-methyltransferase</fullName>
    </submittedName>
</protein>
<gene>
    <name evidence="5" type="ORF">SAMN05192585_12425</name>
</gene>
<dbReference type="InterPro" id="IPR029028">
    <property type="entry name" value="Alpha/beta_knot_MTases"/>
</dbReference>
<sequence length="253" mass="26538">MQRENSQERSTDAIVGRNAVLEALKSGKTVDTLYVLQGERQGSISKIIALAKDSGIPVKEVSAEKLTHLAGGETHQGVAAVMAAIEYASVDDILARAKEKDEPPFIIIADGIEDPHNLGALIRTAEAAGAHGMIIAKRRSASVTAAVFKASAGACAHLPVAKVANIPAAIDELKENGVWIYGADMNATPWCRQDFGGAVGLVIGSEGEGIGRLVKDKCDFIVSLPMLGKVSSLNASVAGGILMFEVARQRLKL</sequence>
<dbReference type="GO" id="GO:0006396">
    <property type="term" value="P:RNA processing"/>
    <property type="evidence" value="ECO:0007669"/>
    <property type="project" value="InterPro"/>
</dbReference>
<dbReference type="CDD" id="cd18103">
    <property type="entry name" value="SpoU-like_RlmB"/>
    <property type="match status" value="1"/>
</dbReference>
<dbReference type="RefSeq" id="WP_092641244.1">
    <property type="nucleotide sequence ID" value="NZ_FNID01000024.1"/>
</dbReference>
<organism evidence="5 6">
    <name type="scientific">Acetanaerobacterium elongatum</name>
    <dbReference type="NCBI Taxonomy" id="258515"/>
    <lineage>
        <taxon>Bacteria</taxon>
        <taxon>Bacillati</taxon>
        <taxon>Bacillota</taxon>
        <taxon>Clostridia</taxon>
        <taxon>Eubacteriales</taxon>
        <taxon>Oscillospiraceae</taxon>
        <taxon>Acetanaerobacterium</taxon>
    </lineage>
</organism>
<evidence type="ECO:0000259" key="4">
    <source>
        <dbReference type="SMART" id="SM00967"/>
    </source>
</evidence>
<keyword evidence="3 5" id="KW-0808">Transferase</keyword>
<evidence type="ECO:0000256" key="2">
    <source>
        <dbReference type="ARBA" id="ARBA00022603"/>
    </source>
</evidence>
<dbReference type="Gene3D" id="3.30.1330.30">
    <property type="match status" value="1"/>
</dbReference>
<accession>A0A1H0CPR8</accession>
<name>A0A1H0CPR8_9FIRM</name>
<dbReference type="InterPro" id="IPR029064">
    <property type="entry name" value="Ribosomal_eL30-like_sf"/>
</dbReference>
<dbReference type="Pfam" id="PF08032">
    <property type="entry name" value="SpoU_sub_bind"/>
    <property type="match status" value="1"/>
</dbReference>
<proteinExistence type="inferred from homology"/>
<dbReference type="OrthoDB" id="9794400at2"/>
<evidence type="ECO:0000313" key="6">
    <source>
        <dbReference type="Proteomes" id="UP000199182"/>
    </source>
</evidence>
<dbReference type="Proteomes" id="UP000199182">
    <property type="component" value="Unassembled WGS sequence"/>
</dbReference>
<evidence type="ECO:0000256" key="3">
    <source>
        <dbReference type="ARBA" id="ARBA00022679"/>
    </source>
</evidence>
<comment type="similarity">
    <text evidence="1">Belongs to the class IV-like SAM-binding methyltransferase superfamily. RNA methyltransferase TrmH family.</text>
</comment>
<dbReference type="FunFam" id="3.40.1280.10:FF:000008">
    <property type="entry name" value="Group 3 RNA methyltransferase TrmH"/>
    <property type="match status" value="1"/>
</dbReference>
<dbReference type="InterPro" id="IPR001537">
    <property type="entry name" value="SpoU_MeTrfase"/>
</dbReference>
<evidence type="ECO:0000313" key="5">
    <source>
        <dbReference type="EMBL" id="SDN59864.1"/>
    </source>
</evidence>
<dbReference type="SUPFAM" id="SSF55315">
    <property type="entry name" value="L30e-like"/>
    <property type="match status" value="1"/>
</dbReference>
<dbReference type="InterPro" id="IPR029026">
    <property type="entry name" value="tRNA_m1G_MTases_N"/>
</dbReference>
<reference evidence="5 6" key="1">
    <citation type="submission" date="2016-10" db="EMBL/GenBank/DDBJ databases">
        <authorList>
            <person name="de Groot N.N."/>
        </authorList>
    </citation>
    <scope>NUCLEOTIDE SEQUENCE [LARGE SCALE GENOMIC DNA]</scope>
    <source>
        <strain evidence="5 6">CGMCC 1.5012</strain>
    </source>
</reference>
<dbReference type="GO" id="GO:0005829">
    <property type="term" value="C:cytosol"/>
    <property type="evidence" value="ECO:0007669"/>
    <property type="project" value="TreeGrafter"/>
</dbReference>
<dbReference type="InterPro" id="IPR013123">
    <property type="entry name" value="SpoU_subst-bd"/>
</dbReference>
<dbReference type="GO" id="GO:0008173">
    <property type="term" value="F:RNA methyltransferase activity"/>
    <property type="evidence" value="ECO:0007669"/>
    <property type="project" value="InterPro"/>
</dbReference>
<keyword evidence="6" id="KW-1185">Reference proteome</keyword>
<dbReference type="SMART" id="SM00967">
    <property type="entry name" value="SpoU_sub_bind"/>
    <property type="match status" value="1"/>
</dbReference>
<dbReference type="Pfam" id="PF00588">
    <property type="entry name" value="SpoU_methylase"/>
    <property type="match status" value="1"/>
</dbReference>
<dbReference type="STRING" id="258515.SAMN05192585_12425"/>
<dbReference type="PANTHER" id="PTHR46429">
    <property type="entry name" value="23S RRNA (GUANOSINE-2'-O-)-METHYLTRANSFERASE RLMB"/>
    <property type="match status" value="1"/>
</dbReference>
<keyword evidence="2 5" id="KW-0489">Methyltransferase</keyword>